<keyword evidence="2" id="KW-1185">Reference proteome</keyword>
<accession>B9LUT4</accession>
<proteinExistence type="predicted"/>
<gene>
    <name evidence="1" type="ordered locus">Hlac_0812</name>
</gene>
<dbReference type="EMBL" id="CP001365">
    <property type="protein sequence ID" value="ACM56411.1"/>
    <property type="molecule type" value="Genomic_DNA"/>
</dbReference>
<dbReference type="HOGENOM" id="CLU_1163783_0_0_2"/>
<evidence type="ECO:0000313" key="2">
    <source>
        <dbReference type="Proteomes" id="UP000000740"/>
    </source>
</evidence>
<dbReference type="GeneID" id="7400777"/>
<name>B9LUT4_HALLT</name>
<dbReference type="eggNOG" id="arCOG13024">
    <property type="taxonomic scope" value="Archaea"/>
</dbReference>
<evidence type="ECO:0000313" key="1">
    <source>
        <dbReference type="EMBL" id="ACM56411.1"/>
    </source>
</evidence>
<sequence>MDPRTLVAATAIFLLVTGITAAPAADARAPPTPVCGVCDLDRTAPDGTSVVADESSLIVTLHENGSTTWEARVDLAAGGDALAANESLRRMVVVEAAHDGIADPRDVDARIDGNALLVDYRDPNATERYLGVVVFTPLTPASPQVPFVIGGEGVRYLGADRLTVRGAPGWEVRGDAAATDSDGRLVWTRESTEPDDEGRVFIDVARDPVAVEEDAVLPGVRAWMGRLLTGNNF</sequence>
<dbReference type="AlphaFoldDB" id="B9LUT4"/>
<dbReference type="RefSeq" id="WP_015909563.1">
    <property type="nucleotide sequence ID" value="NC_012029.1"/>
</dbReference>
<reference evidence="1 2" key="1">
    <citation type="journal article" date="2016" name="Stand. Genomic Sci.">
        <title>Complete genome sequence of the Antarctic Halorubrum lacusprofundi type strain ACAM 34.</title>
        <authorList>
            <person name="Anderson I.J."/>
            <person name="DasSarma P."/>
            <person name="Lucas S."/>
            <person name="Copeland A."/>
            <person name="Lapidus A."/>
            <person name="Del Rio T.G."/>
            <person name="Tice H."/>
            <person name="Dalin E."/>
            <person name="Bruce D.C."/>
            <person name="Goodwin L."/>
            <person name="Pitluck S."/>
            <person name="Sims D."/>
            <person name="Brettin T.S."/>
            <person name="Detter J.C."/>
            <person name="Han C.S."/>
            <person name="Larimer F."/>
            <person name="Hauser L."/>
            <person name="Land M."/>
            <person name="Ivanova N."/>
            <person name="Richardson P."/>
            <person name="Cavicchioli R."/>
            <person name="DasSarma S."/>
            <person name="Woese C.R."/>
            <person name="Kyrpides N.C."/>
        </authorList>
    </citation>
    <scope>NUCLEOTIDE SEQUENCE [LARGE SCALE GENOMIC DNA]</scope>
    <source>
        <strain evidence="2">ATCC 49239 / DSM 5036 / JCM 8891 / ACAM 34</strain>
    </source>
</reference>
<dbReference type="KEGG" id="hla:Hlac_0812"/>
<dbReference type="Proteomes" id="UP000000740">
    <property type="component" value="Chromosome 1"/>
</dbReference>
<protein>
    <submittedName>
        <fullName evidence="1">Uncharacterized protein</fullName>
    </submittedName>
</protein>
<organism evidence="1 2">
    <name type="scientific">Halorubrum lacusprofundi (strain ATCC 49239 / DSM 5036 / JCM 8891 / ACAM 34)</name>
    <dbReference type="NCBI Taxonomy" id="416348"/>
    <lineage>
        <taxon>Archaea</taxon>
        <taxon>Methanobacteriati</taxon>
        <taxon>Methanobacteriota</taxon>
        <taxon>Stenosarchaea group</taxon>
        <taxon>Halobacteria</taxon>
        <taxon>Halobacteriales</taxon>
        <taxon>Haloferacaceae</taxon>
        <taxon>Halorubrum</taxon>
    </lineage>
</organism>